<dbReference type="Pfam" id="PF26639">
    <property type="entry name" value="Het-6_barrel"/>
    <property type="match status" value="1"/>
</dbReference>
<evidence type="ECO:0000313" key="2">
    <source>
        <dbReference type="EMBL" id="TGO63180.1"/>
    </source>
</evidence>
<evidence type="ECO:0000313" key="3">
    <source>
        <dbReference type="Proteomes" id="UP000297229"/>
    </source>
</evidence>
<dbReference type="InterPro" id="IPR052895">
    <property type="entry name" value="HetReg/Transcr_Mod"/>
</dbReference>
<dbReference type="PANTHER" id="PTHR24148">
    <property type="entry name" value="ANKYRIN REPEAT DOMAIN-CONTAINING PROTEIN 39 HOMOLOG-RELATED"/>
    <property type="match status" value="1"/>
</dbReference>
<dbReference type="PANTHER" id="PTHR24148:SF73">
    <property type="entry name" value="HET DOMAIN PROTEIN (AFU_ORTHOLOGUE AFUA_8G01020)"/>
    <property type="match status" value="1"/>
</dbReference>
<dbReference type="Proteomes" id="UP000297229">
    <property type="component" value="Unassembled WGS sequence"/>
</dbReference>
<evidence type="ECO:0000259" key="1">
    <source>
        <dbReference type="Pfam" id="PF06985"/>
    </source>
</evidence>
<feature type="domain" description="Heterokaryon incompatibility" evidence="1">
    <location>
        <begin position="63"/>
        <end position="263"/>
    </location>
</feature>
<keyword evidence="3" id="KW-1185">Reference proteome</keyword>
<proteinExistence type="predicted"/>
<comment type="caution">
    <text evidence="2">The sequence shown here is derived from an EMBL/GenBank/DDBJ whole genome shotgun (WGS) entry which is preliminary data.</text>
</comment>
<sequence>MDTHNEANSDRFLYEQLDESKREIRLVQLAFTSSNKTLCGVIKPIDRLRLRVEHRSLNDDVPFSALSYCWNPKNSNTHKVDYNPGSESVKIQINDGDMFIGRNLYDFLHQLHQDHFDGWLWIDAICINQNDMAEKNWQLLEMRSIYSDAETVFMWLGVGAIDTDQAMDFISQAGTEAVDSMASRLTDQTSYKSSFYRMLLSMMKITGESEYKNCEGDDENAKTWTIILRMRDTAELWTDSPLSKGLNHILLNPYWARIWVIQEVVLAKKAMVMIGCKKVSLQQLEGTFGAIGYRLTLDTEEKPNVGPLNYHLFSIRSLEIRRGLEGSHISLRDILWQTSPSPGRSHYEATHPRDIVLGLMGILSANEIESLSVNCETSEIETFIKVTRHFFRHKKLESKRSGNDFDLSCCPLKTVIDDSMAWKKDLPSWIPDWAEIGLHGVQPYNVNYWNYSRPCERLTPSGISWTKQPAYRHDNMSGNHVLQCLGCRVGVIVEVKVVDYEPVIDDHNQAPNYIEDELEATFHVLDMITPYADAEPDQKFCYDDHMNETHTNSGAGDMELFMNRQDSEQFSEVPIDWAPRSTNKLMVKTWRQRQRDDILLAECFAAVQNKTTTLSDAISAKENELAKKAWGRTLASSSIRRTLFQTENGMAGIASVAVRPGDVVILLWETRSPVVLRERGEGGWIFCGDCYVEGIMDERKEKNTSRFL</sequence>
<dbReference type="InterPro" id="IPR010730">
    <property type="entry name" value="HET"/>
</dbReference>
<dbReference type="Pfam" id="PF06985">
    <property type="entry name" value="HET"/>
    <property type="match status" value="1"/>
</dbReference>
<dbReference type="EMBL" id="PQXM01001086">
    <property type="protein sequence ID" value="TGO63180.1"/>
    <property type="molecule type" value="Genomic_DNA"/>
</dbReference>
<gene>
    <name evidence="2" type="ORF">BELL_1088g00020</name>
</gene>
<name>A0A4Z1IV04_9HELO</name>
<organism evidence="2 3">
    <name type="scientific">Botrytis elliptica</name>
    <dbReference type="NCBI Taxonomy" id="278938"/>
    <lineage>
        <taxon>Eukaryota</taxon>
        <taxon>Fungi</taxon>
        <taxon>Dikarya</taxon>
        <taxon>Ascomycota</taxon>
        <taxon>Pezizomycotina</taxon>
        <taxon>Leotiomycetes</taxon>
        <taxon>Helotiales</taxon>
        <taxon>Sclerotiniaceae</taxon>
        <taxon>Botrytis</taxon>
    </lineage>
</organism>
<dbReference type="AlphaFoldDB" id="A0A4Z1IV04"/>
<protein>
    <recommendedName>
        <fullName evidence="1">Heterokaryon incompatibility domain-containing protein</fullName>
    </recommendedName>
</protein>
<reference evidence="2 3" key="1">
    <citation type="submission" date="2017-12" db="EMBL/GenBank/DDBJ databases">
        <title>Comparative genomics of Botrytis spp.</title>
        <authorList>
            <person name="Valero-Jimenez C.A."/>
            <person name="Tapia P."/>
            <person name="Veloso J."/>
            <person name="Silva-Moreno E."/>
            <person name="Staats M."/>
            <person name="Valdes J.H."/>
            <person name="Van Kan J.A.L."/>
        </authorList>
    </citation>
    <scope>NUCLEOTIDE SEQUENCE [LARGE SCALE GENOMIC DNA]</scope>
    <source>
        <strain evidence="2 3">Be9601</strain>
    </source>
</reference>
<accession>A0A4Z1IV04</accession>